<dbReference type="SMART" id="SM00347">
    <property type="entry name" value="HTH_MARR"/>
    <property type="match status" value="1"/>
</dbReference>
<dbReference type="PROSITE" id="PS01117">
    <property type="entry name" value="HTH_MARR_1"/>
    <property type="match status" value="1"/>
</dbReference>
<organism evidence="5 6">
    <name type="scientific">Streptomyces indicus</name>
    <dbReference type="NCBI Taxonomy" id="417292"/>
    <lineage>
        <taxon>Bacteria</taxon>
        <taxon>Bacillati</taxon>
        <taxon>Actinomycetota</taxon>
        <taxon>Actinomycetes</taxon>
        <taxon>Kitasatosporales</taxon>
        <taxon>Streptomycetaceae</taxon>
        <taxon>Streptomyces</taxon>
    </lineage>
</organism>
<dbReference type="InterPro" id="IPR039422">
    <property type="entry name" value="MarR/SlyA-like"/>
</dbReference>
<dbReference type="EMBL" id="FNFF01000005">
    <property type="protein sequence ID" value="SDK17420.1"/>
    <property type="molecule type" value="Genomic_DNA"/>
</dbReference>
<dbReference type="InterPro" id="IPR023187">
    <property type="entry name" value="Tscrpt_reg_MarR-type_CS"/>
</dbReference>
<dbReference type="InterPro" id="IPR036390">
    <property type="entry name" value="WH_DNA-bd_sf"/>
</dbReference>
<name>A0A1G8ZTG0_9ACTN</name>
<evidence type="ECO:0000256" key="1">
    <source>
        <dbReference type="ARBA" id="ARBA00023015"/>
    </source>
</evidence>
<dbReference type="PANTHER" id="PTHR33164">
    <property type="entry name" value="TRANSCRIPTIONAL REGULATOR, MARR FAMILY"/>
    <property type="match status" value="1"/>
</dbReference>
<dbReference type="STRING" id="417292.SAMN05421806_105137"/>
<keyword evidence="1" id="KW-0805">Transcription regulation</keyword>
<dbReference type="GO" id="GO:0003700">
    <property type="term" value="F:DNA-binding transcription factor activity"/>
    <property type="evidence" value="ECO:0007669"/>
    <property type="project" value="InterPro"/>
</dbReference>
<evidence type="ECO:0000256" key="3">
    <source>
        <dbReference type="ARBA" id="ARBA00023163"/>
    </source>
</evidence>
<dbReference type="OrthoDB" id="122135at2"/>
<evidence type="ECO:0000313" key="6">
    <source>
        <dbReference type="Proteomes" id="UP000199155"/>
    </source>
</evidence>
<feature type="domain" description="HTH marR-type" evidence="4">
    <location>
        <begin position="1"/>
        <end position="138"/>
    </location>
</feature>
<sequence>MDGQDDFGVLLGFAFRSMVDELHAHLAESGYGDAKESFGFAFKVLAGERLTIGELAGRLGITHQGAAKTVDEMVRAGYVERVPDDKDRRARRVELTERARGLLAAGHAFHQAYEERLVAELGDEAVRAARAVFAAMLSAAPSPRGAR</sequence>
<dbReference type="Pfam" id="PF12802">
    <property type="entry name" value="MarR_2"/>
    <property type="match status" value="1"/>
</dbReference>
<dbReference type="AlphaFoldDB" id="A0A1G8ZTG0"/>
<dbReference type="SUPFAM" id="SSF46785">
    <property type="entry name" value="Winged helix' DNA-binding domain"/>
    <property type="match status" value="1"/>
</dbReference>
<dbReference type="Gene3D" id="1.10.10.10">
    <property type="entry name" value="Winged helix-like DNA-binding domain superfamily/Winged helix DNA-binding domain"/>
    <property type="match status" value="1"/>
</dbReference>
<evidence type="ECO:0000259" key="4">
    <source>
        <dbReference type="PROSITE" id="PS50995"/>
    </source>
</evidence>
<dbReference type="InterPro" id="IPR036388">
    <property type="entry name" value="WH-like_DNA-bd_sf"/>
</dbReference>
<dbReference type="GO" id="GO:0003677">
    <property type="term" value="F:DNA binding"/>
    <property type="evidence" value="ECO:0007669"/>
    <property type="project" value="UniProtKB-KW"/>
</dbReference>
<dbReference type="GO" id="GO:0006950">
    <property type="term" value="P:response to stress"/>
    <property type="evidence" value="ECO:0007669"/>
    <property type="project" value="TreeGrafter"/>
</dbReference>
<dbReference type="PRINTS" id="PR00598">
    <property type="entry name" value="HTHMARR"/>
</dbReference>
<keyword evidence="2" id="KW-0238">DNA-binding</keyword>
<protein>
    <submittedName>
        <fullName evidence="5">MarR family protein</fullName>
    </submittedName>
</protein>
<evidence type="ECO:0000256" key="2">
    <source>
        <dbReference type="ARBA" id="ARBA00023125"/>
    </source>
</evidence>
<accession>A0A1G8ZTG0</accession>
<gene>
    <name evidence="5" type="ORF">SAMN05421806_105137</name>
</gene>
<reference evidence="5 6" key="1">
    <citation type="submission" date="2016-10" db="EMBL/GenBank/DDBJ databases">
        <authorList>
            <person name="de Groot N.N."/>
        </authorList>
    </citation>
    <scope>NUCLEOTIDE SEQUENCE [LARGE SCALE GENOMIC DNA]</scope>
    <source>
        <strain evidence="5 6">CGMCC 4.5727</strain>
    </source>
</reference>
<dbReference type="RefSeq" id="WP_093610267.1">
    <property type="nucleotide sequence ID" value="NZ_FNFF01000005.1"/>
</dbReference>
<dbReference type="PROSITE" id="PS50995">
    <property type="entry name" value="HTH_MARR_2"/>
    <property type="match status" value="1"/>
</dbReference>
<keyword evidence="6" id="KW-1185">Reference proteome</keyword>
<dbReference type="InterPro" id="IPR000835">
    <property type="entry name" value="HTH_MarR-typ"/>
</dbReference>
<proteinExistence type="predicted"/>
<evidence type="ECO:0000313" key="5">
    <source>
        <dbReference type="EMBL" id="SDK17420.1"/>
    </source>
</evidence>
<dbReference type="PANTHER" id="PTHR33164:SF43">
    <property type="entry name" value="HTH-TYPE TRANSCRIPTIONAL REPRESSOR YETL"/>
    <property type="match status" value="1"/>
</dbReference>
<dbReference type="Proteomes" id="UP000199155">
    <property type="component" value="Unassembled WGS sequence"/>
</dbReference>
<keyword evidence="3" id="KW-0804">Transcription</keyword>